<gene>
    <name evidence="1" type="ORF">H8L47_01240</name>
</gene>
<proteinExistence type="predicted"/>
<evidence type="ECO:0000313" key="1">
    <source>
        <dbReference type="EMBL" id="MBC3906182.1"/>
    </source>
</evidence>
<accession>A0ABR6Z4V1</accession>
<sequence length="111" mass="12724">MKVHMIKMRKRGIDLPKKIVFDRFNRPQLGTLTIGESNDQGLHRMAMRAHFLPDSLPIGGDVLLDCRILWLFESRMMLTGFETCKTHEGVANYAQSWLCMLDEPPAPPKGR</sequence>
<reference evidence="1 2" key="1">
    <citation type="submission" date="2020-08" db="EMBL/GenBank/DDBJ databases">
        <title>Novel species isolated from subtropical streams in China.</title>
        <authorList>
            <person name="Lu H."/>
        </authorList>
    </citation>
    <scope>NUCLEOTIDE SEQUENCE [LARGE SCALE GENOMIC DNA]</scope>
    <source>
        <strain evidence="1 2">NL8W</strain>
    </source>
</reference>
<dbReference type="EMBL" id="JACOFX010000001">
    <property type="protein sequence ID" value="MBC3906182.1"/>
    <property type="molecule type" value="Genomic_DNA"/>
</dbReference>
<name>A0ABR6Z4V1_9BURK</name>
<organism evidence="1 2">
    <name type="scientific">Undibacterium umbellatum</name>
    <dbReference type="NCBI Taxonomy" id="2762300"/>
    <lineage>
        <taxon>Bacteria</taxon>
        <taxon>Pseudomonadati</taxon>
        <taxon>Pseudomonadota</taxon>
        <taxon>Betaproteobacteria</taxon>
        <taxon>Burkholderiales</taxon>
        <taxon>Oxalobacteraceae</taxon>
        <taxon>Undibacterium</taxon>
    </lineage>
</organism>
<protein>
    <submittedName>
        <fullName evidence="1">Uncharacterized protein</fullName>
    </submittedName>
</protein>
<comment type="caution">
    <text evidence="1">The sequence shown here is derived from an EMBL/GenBank/DDBJ whole genome shotgun (WGS) entry which is preliminary data.</text>
</comment>
<evidence type="ECO:0000313" key="2">
    <source>
        <dbReference type="Proteomes" id="UP000646911"/>
    </source>
</evidence>
<keyword evidence="2" id="KW-1185">Reference proteome</keyword>
<dbReference type="Proteomes" id="UP000646911">
    <property type="component" value="Unassembled WGS sequence"/>
</dbReference>